<dbReference type="AlphaFoldDB" id="A0A1W0A776"/>
<organism evidence="1 2">
    <name type="scientific">Thraustotheca clavata</name>
    <dbReference type="NCBI Taxonomy" id="74557"/>
    <lineage>
        <taxon>Eukaryota</taxon>
        <taxon>Sar</taxon>
        <taxon>Stramenopiles</taxon>
        <taxon>Oomycota</taxon>
        <taxon>Saprolegniomycetes</taxon>
        <taxon>Saprolegniales</taxon>
        <taxon>Achlyaceae</taxon>
        <taxon>Thraustotheca</taxon>
    </lineage>
</organism>
<accession>A0A1W0A776</accession>
<dbReference type="OrthoDB" id="70735at2759"/>
<dbReference type="EMBL" id="JNBS01000370">
    <property type="protein sequence ID" value="OQS06153.1"/>
    <property type="molecule type" value="Genomic_DNA"/>
</dbReference>
<dbReference type="InterPro" id="IPR002110">
    <property type="entry name" value="Ankyrin_rpt"/>
</dbReference>
<dbReference type="InterPro" id="IPR052050">
    <property type="entry name" value="SecEffector_AnkRepeat"/>
</dbReference>
<sequence length="274" mass="30887">MSAANTVLRTIDLCRVITEYQIGITQDSLVFRVFNDEACETLLSDAIPAILSLLEKSQAIFSTWYQAVALSRLKNVLELMPPIRYIALYDSAYNNRLDALKTVHQLYRMEYSCENLLNLTACNGSLECLKFLVEKGYEGLTSRSIDGAAEQGHLDVVKYLHEQCQIEETTAAMDLAATNGHFNVVQYLQMNCEEGSTMAAMNNAATNGYLVIVQYLHKHRHRASHEAMNRAAANGHLDIVKFLHKHRNEGYTQRALEEAKAHNHQDIVAYLTCN</sequence>
<gene>
    <name evidence="1" type="ORF">THRCLA_01792</name>
</gene>
<proteinExistence type="predicted"/>
<evidence type="ECO:0000313" key="1">
    <source>
        <dbReference type="EMBL" id="OQS06153.1"/>
    </source>
</evidence>
<dbReference type="PANTHER" id="PTHR46586">
    <property type="entry name" value="ANKYRIN REPEAT-CONTAINING PROTEIN"/>
    <property type="match status" value="1"/>
</dbReference>
<evidence type="ECO:0000313" key="2">
    <source>
        <dbReference type="Proteomes" id="UP000243217"/>
    </source>
</evidence>
<dbReference type="InterPro" id="IPR036770">
    <property type="entry name" value="Ankyrin_rpt-contain_sf"/>
</dbReference>
<comment type="caution">
    <text evidence="1">The sequence shown here is derived from an EMBL/GenBank/DDBJ whole genome shotgun (WGS) entry which is preliminary data.</text>
</comment>
<dbReference type="Proteomes" id="UP000243217">
    <property type="component" value="Unassembled WGS sequence"/>
</dbReference>
<reference evidence="1 2" key="1">
    <citation type="journal article" date="2014" name="Genome Biol. Evol.">
        <title>The secreted proteins of Achlya hypogyna and Thraustotheca clavata identify the ancestral oomycete secretome and reveal gene acquisitions by horizontal gene transfer.</title>
        <authorList>
            <person name="Misner I."/>
            <person name="Blouin N."/>
            <person name="Leonard G."/>
            <person name="Richards T.A."/>
            <person name="Lane C.E."/>
        </authorList>
    </citation>
    <scope>NUCLEOTIDE SEQUENCE [LARGE SCALE GENOMIC DNA]</scope>
    <source>
        <strain evidence="1 2">ATCC 34112</strain>
    </source>
</reference>
<dbReference type="PANTHER" id="PTHR46586:SF3">
    <property type="entry name" value="ANKYRIN REPEAT-CONTAINING PROTEIN"/>
    <property type="match status" value="1"/>
</dbReference>
<dbReference type="STRING" id="74557.A0A1W0A776"/>
<dbReference type="Gene3D" id="1.25.40.20">
    <property type="entry name" value="Ankyrin repeat-containing domain"/>
    <property type="match status" value="2"/>
</dbReference>
<protein>
    <submittedName>
        <fullName evidence="1">Uncharacterized protein</fullName>
    </submittedName>
</protein>
<keyword evidence="2" id="KW-1185">Reference proteome</keyword>
<dbReference type="Pfam" id="PF12796">
    <property type="entry name" value="Ank_2"/>
    <property type="match status" value="1"/>
</dbReference>
<name>A0A1W0A776_9STRA</name>
<dbReference type="SUPFAM" id="SSF48403">
    <property type="entry name" value="Ankyrin repeat"/>
    <property type="match status" value="1"/>
</dbReference>